<reference evidence="3 4" key="1">
    <citation type="submission" date="2016-11" db="EMBL/GenBank/DDBJ databases">
        <authorList>
            <person name="Jaros S."/>
            <person name="Januszkiewicz K."/>
            <person name="Wedrychowicz H."/>
        </authorList>
    </citation>
    <scope>NUCLEOTIDE SEQUENCE [LARGE SCALE GENOMIC DNA]</scope>
    <source>
        <strain evidence="3 4">DSM 21864</strain>
    </source>
</reference>
<accession>A0A1M6NQ31</accession>
<dbReference type="EMBL" id="FQZO01000012">
    <property type="protein sequence ID" value="SHJ97823.1"/>
    <property type="molecule type" value="Genomic_DNA"/>
</dbReference>
<evidence type="ECO:0000313" key="4">
    <source>
        <dbReference type="Proteomes" id="UP000184080"/>
    </source>
</evidence>
<keyword evidence="1" id="KW-1133">Transmembrane helix</keyword>
<dbReference type="RefSeq" id="WP_073012247.1">
    <property type="nucleotide sequence ID" value="NZ_FQZO01000012.1"/>
</dbReference>
<dbReference type="STRING" id="1121298.SAMN05444401_0274"/>
<dbReference type="Pfam" id="PF00149">
    <property type="entry name" value="Metallophos"/>
    <property type="match status" value="1"/>
</dbReference>
<sequence>MKRIISIIAVIAVVILYIGINKYMKKPEAVVVSSLRVGDSYNADLSFSVLGDVHTKDDHFKEAILELYGINPKMDALVLNGDTVDEGTIKDYEIIKNSLNKNKKHLPKTIIKNIGNHEFFDYKKEINSPEDVLVFIKRYLEFSGENKVYHDRWIKDYHFISLGSEDGNSKTANSVKAHISKEQLQWLKEKLSEKHIKGKPIFVFLHQNLNKTSGGWVGTDHGEELKKILSQYPEVIIFNSHTHQSLKHNNVKPNEPYTVVHTGAVKYTILFNEGKMERVPYNQGLYVEVKGNNVTIKGIDFKEKSWIFKQEVVGK</sequence>
<gene>
    <name evidence="3" type="ORF">SAMN05444401_0274</name>
</gene>
<evidence type="ECO:0000259" key="2">
    <source>
        <dbReference type="Pfam" id="PF00149"/>
    </source>
</evidence>
<dbReference type="InterPro" id="IPR004843">
    <property type="entry name" value="Calcineurin-like_PHP"/>
</dbReference>
<dbReference type="AlphaFoldDB" id="A0A1M6NQ31"/>
<feature type="transmembrane region" description="Helical" evidence="1">
    <location>
        <begin position="7"/>
        <end position="24"/>
    </location>
</feature>
<name>A0A1M6NQ31_9CLOT</name>
<keyword evidence="1" id="KW-0812">Transmembrane</keyword>
<protein>
    <submittedName>
        <fullName evidence="3">3',5'-cyclic AMP phosphodiesterase CpdA</fullName>
    </submittedName>
</protein>
<dbReference type="PANTHER" id="PTHR43143">
    <property type="entry name" value="METALLOPHOSPHOESTERASE, CALCINEURIN SUPERFAMILY"/>
    <property type="match status" value="1"/>
</dbReference>
<dbReference type="InterPro" id="IPR029052">
    <property type="entry name" value="Metallo-depent_PP-like"/>
</dbReference>
<dbReference type="InterPro" id="IPR051918">
    <property type="entry name" value="STPP_CPPED1"/>
</dbReference>
<proteinExistence type="predicted"/>
<evidence type="ECO:0000313" key="3">
    <source>
        <dbReference type="EMBL" id="SHJ97823.1"/>
    </source>
</evidence>
<organism evidence="3 4">
    <name type="scientific">Clostridium amylolyticum</name>
    <dbReference type="NCBI Taxonomy" id="1121298"/>
    <lineage>
        <taxon>Bacteria</taxon>
        <taxon>Bacillati</taxon>
        <taxon>Bacillota</taxon>
        <taxon>Clostridia</taxon>
        <taxon>Eubacteriales</taxon>
        <taxon>Clostridiaceae</taxon>
        <taxon>Clostridium</taxon>
    </lineage>
</organism>
<evidence type="ECO:0000256" key="1">
    <source>
        <dbReference type="SAM" id="Phobius"/>
    </source>
</evidence>
<dbReference type="PANTHER" id="PTHR43143:SF1">
    <property type="entry name" value="SERINE_THREONINE-PROTEIN PHOSPHATASE CPPED1"/>
    <property type="match status" value="1"/>
</dbReference>
<keyword evidence="4" id="KW-1185">Reference proteome</keyword>
<keyword evidence="1" id="KW-0472">Membrane</keyword>
<dbReference type="GO" id="GO:0016787">
    <property type="term" value="F:hydrolase activity"/>
    <property type="evidence" value="ECO:0007669"/>
    <property type="project" value="InterPro"/>
</dbReference>
<dbReference type="OrthoDB" id="1645838at2"/>
<dbReference type="SUPFAM" id="SSF56300">
    <property type="entry name" value="Metallo-dependent phosphatases"/>
    <property type="match status" value="1"/>
</dbReference>
<feature type="domain" description="Calcineurin-like phosphoesterase" evidence="2">
    <location>
        <begin position="48"/>
        <end position="244"/>
    </location>
</feature>
<dbReference type="Gene3D" id="3.60.21.10">
    <property type="match status" value="1"/>
</dbReference>
<dbReference type="Proteomes" id="UP000184080">
    <property type="component" value="Unassembled WGS sequence"/>
</dbReference>